<name>A0AAQ3WFS5_PASNO</name>
<dbReference type="AlphaFoldDB" id="A0AAQ3WFS5"/>
<feature type="compositionally biased region" description="Basic residues" evidence="1">
    <location>
        <begin position="34"/>
        <end position="47"/>
    </location>
</feature>
<evidence type="ECO:0000313" key="2">
    <source>
        <dbReference type="EMBL" id="WVZ59906.1"/>
    </source>
</evidence>
<feature type="region of interest" description="Disordered" evidence="1">
    <location>
        <begin position="17"/>
        <end position="90"/>
    </location>
</feature>
<reference evidence="2 3" key="1">
    <citation type="submission" date="2024-02" db="EMBL/GenBank/DDBJ databases">
        <title>High-quality chromosome-scale genome assembly of Pensacola bahiagrass (Paspalum notatum Flugge var. saurae).</title>
        <authorList>
            <person name="Vega J.M."/>
            <person name="Podio M."/>
            <person name="Orjuela J."/>
            <person name="Siena L.A."/>
            <person name="Pessino S.C."/>
            <person name="Combes M.C."/>
            <person name="Mariac C."/>
            <person name="Albertini E."/>
            <person name="Pupilli F."/>
            <person name="Ortiz J.P.A."/>
            <person name="Leblanc O."/>
        </authorList>
    </citation>
    <scope>NUCLEOTIDE SEQUENCE [LARGE SCALE GENOMIC DNA]</scope>
    <source>
        <strain evidence="2">R1</strain>
        <tissue evidence="2">Leaf</tissue>
    </source>
</reference>
<evidence type="ECO:0000313" key="3">
    <source>
        <dbReference type="Proteomes" id="UP001341281"/>
    </source>
</evidence>
<proteinExistence type="predicted"/>
<protein>
    <submittedName>
        <fullName evidence="2">Uncharacterized protein</fullName>
    </submittedName>
</protein>
<feature type="compositionally biased region" description="Basic and acidic residues" evidence="1">
    <location>
        <begin position="70"/>
        <end position="81"/>
    </location>
</feature>
<dbReference type="EMBL" id="CP144746">
    <property type="protein sequence ID" value="WVZ59906.1"/>
    <property type="molecule type" value="Genomic_DNA"/>
</dbReference>
<accession>A0AAQ3WFS5</accession>
<keyword evidence="3" id="KW-1185">Reference proteome</keyword>
<gene>
    <name evidence="2" type="ORF">U9M48_009990</name>
</gene>
<sequence length="104" mass="11142">MSDARCVSDTGVVAGCAREKTAGGRGTVPPSTPRLRKPRRRGGKRRAKAELRISRRRGLQQAAKRTSVAKSERTTMSRRTSDGSAVGLDSDSGGVAMTISIWIE</sequence>
<evidence type="ECO:0000256" key="1">
    <source>
        <dbReference type="SAM" id="MobiDB-lite"/>
    </source>
</evidence>
<dbReference type="Proteomes" id="UP001341281">
    <property type="component" value="Chromosome 02"/>
</dbReference>
<organism evidence="2 3">
    <name type="scientific">Paspalum notatum var. saurae</name>
    <dbReference type="NCBI Taxonomy" id="547442"/>
    <lineage>
        <taxon>Eukaryota</taxon>
        <taxon>Viridiplantae</taxon>
        <taxon>Streptophyta</taxon>
        <taxon>Embryophyta</taxon>
        <taxon>Tracheophyta</taxon>
        <taxon>Spermatophyta</taxon>
        <taxon>Magnoliopsida</taxon>
        <taxon>Liliopsida</taxon>
        <taxon>Poales</taxon>
        <taxon>Poaceae</taxon>
        <taxon>PACMAD clade</taxon>
        <taxon>Panicoideae</taxon>
        <taxon>Andropogonodae</taxon>
        <taxon>Paspaleae</taxon>
        <taxon>Paspalinae</taxon>
        <taxon>Paspalum</taxon>
    </lineage>
</organism>